<accession>A0A455U563</accession>
<dbReference type="GO" id="GO:0042597">
    <property type="term" value="C:periplasmic space"/>
    <property type="evidence" value="ECO:0007669"/>
    <property type="project" value="InterPro"/>
</dbReference>
<sequence length="76" mass="8376">MLALPFRHTARVLCTALLAGLPALSWGATDSELRDALAAAREQQWARVDAAAIEDHPLRGYVEYHRLKAQLPNLSP</sequence>
<feature type="signal peptide" evidence="2">
    <location>
        <begin position="1"/>
        <end position="27"/>
    </location>
</feature>
<reference evidence="3 4" key="1">
    <citation type="journal article" date="2019" name="Microbiol. Resour. Announc.">
        <title>Complete Genome Sequence of Halomonas sulfidaeris Strain Esulfide1 Isolated from a Metal Sulfide Rock at a Depth of 2,200 Meters, Obtained Using Nanopore Sequencing.</title>
        <authorList>
            <person name="Saito M."/>
            <person name="Nishigata A."/>
            <person name="Galipon J."/>
            <person name="Arakawa K."/>
        </authorList>
    </citation>
    <scope>NUCLEOTIDE SEQUENCE [LARGE SCALE GENOMIC DNA]</scope>
    <source>
        <strain evidence="3 4">ATCC BAA-803</strain>
    </source>
</reference>
<dbReference type="Gene3D" id="1.25.20.10">
    <property type="entry name" value="Bacterial muramidases"/>
    <property type="match status" value="1"/>
</dbReference>
<proteinExistence type="predicted"/>
<protein>
    <submittedName>
        <fullName evidence="3">Uncharacterized protein</fullName>
    </submittedName>
</protein>
<dbReference type="EMBL" id="AP019514">
    <property type="protein sequence ID" value="BBI61075.1"/>
    <property type="molecule type" value="Genomic_DNA"/>
</dbReference>
<organism evidence="3 4">
    <name type="scientific">Vreelandella sulfidaeris</name>
    <dbReference type="NCBI Taxonomy" id="115553"/>
    <lineage>
        <taxon>Bacteria</taxon>
        <taxon>Pseudomonadati</taxon>
        <taxon>Pseudomonadota</taxon>
        <taxon>Gammaproteobacteria</taxon>
        <taxon>Oceanospirillales</taxon>
        <taxon>Halomonadaceae</taxon>
        <taxon>Vreelandella</taxon>
    </lineage>
</organism>
<dbReference type="KEGG" id="hsr:HSBAA_23810"/>
<dbReference type="InterPro" id="IPR008939">
    <property type="entry name" value="Lytic_TGlycosylase_superhlx_U"/>
</dbReference>
<gene>
    <name evidence="3" type="ORF">HSBAA_23810</name>
</gene>
<dbReference type="AlphaFoldDB" id="A0A455U563"/>
<dbReference type="Proteomes" id="UP000320231">
    <property type="component" value="Chromosome"/>
</dbReference>
<dbReference type="GO" id="GO:0004553">
    <property type="term" value="F:hydrolase activity, hydrolyzing O-glycosyl compounds"/>
    <property type="evidence" value="ECO:0007669"/>
    <property type="project" value="InterPro"/>
</dbReference>
<feature type="chain" id="PRO_5019817291" evidence="2">
    <location>
        <begin position="28"/>
        <end position="76"/>
    </location>
</feature>
<evidence type="ECO:0000313" key="4">
    <source>
        <dbReference type="Proteomes" id="UP000320231"/>
    </source>
</evidence>
<evidence type="ECO:0000256" key="2">
    <source>
        <dbReference type="SAM" id="SignalP"/>
    </source>
</evidence>
<keyword evidence="1 2" id="KW-0732">Signal</keyword>
<evidence type="ECO:0000256" key="1">
    <source>
        <dbReference type="ARBA" id="ARBA00022729"/>
    </source>
</evidence>
<evidence type="ECO:0000313" key="3">
    <source>
        <dbReference type="EMBL" id="BBI61075.1"/>
    </source>
</evidence>
<dbReference type="SUPFAM" id="SSF48435">
    <property type="entry name" value="Bacterial muramidases"/>
    <property type="match status" value="1"/>
</dbReference>
<name>A0A455U563_9GAMM</name>